<dbReference type="EMBL" id="JSYJ01000168">
    <property type="protein sequence ID" value="KHM91324.1"/>
    <property type="molecule type" value="Genomic_DNA"/>
</dbReference>
<dbReference type="Proteomes" id="UP000030969">
    <property type="component" value="Unassembled WGS sequence"/>
</dbReference>
<dbReference type="AlphaFoldDB" id="A0AAJ0IVM7"/>
<comment type="caution">
    <text evidence="1">The sequence shown here is derived from an EMBL/GenBank/DDBJ whole genome shotgun (WGS) entry which is preliminary data.</text>
</comment>
<evidence type="ECO:0000313" key="1">
    <source>
        <dbReference type="EMBL" id="KHM91324.1"/>
    </source>
</evidence>
<reference evidence="1 3" key="1">
    <citation type="submission" date="2014-11" db="EMBL/GenBank/DDBJ databases">
        <title>Draft Genome Sequences of Xanthomonas vesicatoria Strains from the Balkan Peninsula.</title>
        <authorList>
            <person name="Vancheva T."/>
            <person name="Lefeuvre P."/>
            <person name="Bogatzevska N."/>
            <person name="Moncheva P."/>
            <person name="Koebnik R."/>
        </authorList>
    </citation>
    <scope>NUCLEOTIDE SEQUENCE [LARGE SCALE GENOMIC DNA]</scope>
    <source>
        <strain evidence="1 3">53M</strain>
    </source>
</reference>
<proteinExistence type="predicted"/>
<protein>
    <submittedName>
        <fullName evidence="1">Uncharacterized protein</fullName>
    </submittedName>
</protein>
<reference evidence="2" key="2">
    <citation type="submission" date="2021-11" db="EMBL/GenBank/DDBJ databases">
        <title>Genome resources and taxonomic validation of 89 Xanthomonas strains.</title>
        <authorList>
            <person name="Tambong J.T."/>
        </authorList>
    </citation>
    <scope>NUCLEOTIDE SEQUENCE</scope>
    <source>
        <strain evidence="2">Bv 5-4A</strain>
    </source>
</reference>
<dbReference type="Proteomes" id="UP001430544">
    <property type="component" value="Unassembled WGS sequence"/>
</dbReference>
<evidence type="ECO:0000313" key="3">
    <source>
        <dbReference type="Proteomes" id="UP000030969"/>
    </source>
</evidence>
<organism evidence="1 3">
    <name type="scientific">Xanthomonas vesicatoria</name>
    <dbReference type="NCBI Taxonomy" id="56460"/>
    <lineage>
        <taxon>Bacteria</taxon>
        <taxon>Pseudomonadati</taxon>
        <taxon>Pseudomonadota</taxon>
        <taxon>Gammaproteobacteria</taxon>
        <taxon>Lysobacterales</taxon>
        <taxon>Lysobacteraceae</taxon>
        <taxon>Xanthomonas</taxon>
    </lineage>
</organism>
<keyword evidence="4" id="KW-1185">Reference proteome</keyword>
<gene>
    <name evidence="2" type="ORF">LN473_16510</name>
    <name evidence="1" type="ORF">OR61_19385</name>
</gene>
<name>A0AAJ0IVM7_9XANT</name>
<evidence type="ECO:0000313" key="2">
    <source>
        <dbReference type="EMBL" id="MCC8623550.1"/>
    </source>
</evidence>
<accession>A0AAJ0IVM7</accession>
<evidence type="ECO:0000313" key="4">
    <source>
        <dbReference type="Proteomes" id="UP001430544"/>
    </source>
</evidence>
<dbReference type="GeneID" id="46982334"/>
<dbReference type="EMBL" id="JAJIUN010000068">
    <property type="protein sequence ID" value="MCC8623550.1"/>
    <property type="molecule type" value="Genomic_DNA"/>
</dbReference>
<dbReference type="RefSeq" id="WP_005992783.1">
    <property type="nucleotide sequence ID" value="NZ_CP018470.1"/>
</dbReference>
<sequence length="144" mass="16762">MTTDSTCAMARRQIQELHNRPDDDAVLRLVLEGMIEAEPEYFPDHASYEAMVHLEACTLCQVWHTTWLDMQSPARVAQRERLGRYCCIHMFDAVTGLEPEVRFSFELFRGDPCWSINAQPVFARFCPWCARELPQHAFEQDNPL</sequence>